<dbReference type="InterPro" id="IPR008979">
    <property type="entry name" value="Galactose-bd-like_sf"/>
</dbReference>
<dbReference type="Proteomes" id="UP000038010">
    <property type="component" value="Unassembled WGS sequence"/>
</dbReference>
<feature type="domain" description="NADH:ubiquinone oxidoreductase intermediate-associated protein 30" evidence="2">
    <location>
        <begin position="20"/>
        <end position="172"/>
    </location>
</feature>
<comment type="caution">
    <text evidence="3">The sequence shown here is derived from an EMBL/GenBank/DDBJ whole genome shotgun (WGS) entry which is preliminary data.</text>
</comment>
<organism evidence="3 4">
    <name type="scientific">Cyphellophora attinorum</name>
    <dbReference type="NCBI Taxonomy" id="1664694"/>
    <lineage>
        <taxon>Eukaryota</taxon>
        <taxon>Fungi</taxon>
        <taxon>Dikarya</taxon>
        <taxon>Ascomycota</taxon>
        <taxon>Pezizomycotina</taxon>
        <taxon>Eurotiomycetes</taxon>
        <taxon>Chaetothyriomycetidae</taxon>
        <taxon>Chaetothyriales</taxon>
        <taxon>Cyphellophoraceae</taxon>
        <taxon>Cyphellophora</taxon>
    </lineage>
</organism>
<dbReference type="GeneID" id="28738075"/>
<sequence length="179" mass="19907">MAVLNGNYRSLYGGELTWSEEDWISSDDRVRGGHSKSHLRCEDGQALFCGHLDTKTLGGAGFASQRTAGELKLNLSEYDGIELIVDHQASDEKKYTFILKDDLLPERDDGREQSTVSWEYDFVAAASAARANGLAKHQTVFIPWHSFTATYRGKPMRDAGRPNVASIKRIIINDAKVQS</sequence>
<name>A0A0N0NL61_9EURO</name>
<evidence type="ECO:0000313" key="4">
    <source>
        <dbReference type="Proteomes" id="UP000038010"/>
    </source>
</evidence>
<gene>
    <name evidence="3" type="ORF">AB675_5944</name>
</gene>
<dbReference type="PANTHER" id="PTHR13194">
    <property type="entry name" value="COMPLEX I INTERMEDIATE-ASSOCIATED PROTEIN 30"/>
    <property type="match status" value="1"/>
</dbReference>
<dbReference type="GO" id="GO:0051082">
    <property type="term" value="F:unfolded protein binding"/>
    <property type="evidence" value="ECO:0007669"/>
    <property type="project" value="TreeGrafter"/>
</dbReference>
<dbReference type="STRING" id="1664694.A0A0N0NL61"/>
<dbReference type="GO" id="GO:0010257">
    <property type="term" value="P:NADH dehydrogenase complex assembly"/>
    <property type="evidence" value="ECO:0007669"/>
    <property type="project" value="TreeGrafter"/>
</dbReference>
<dbReference type="Pfam" id="PF08547">
    <property type="entry name" value="CIA30"/>
    <property type="match status" value="1"/>
</dbReference>
<dbReference type="InterPro" id="IPR013857">
    <property type="entry name" value="NADH-UbQ_OxRdtase-assoc_prot30"/>
</dbReference>
<dbReference type="EMBL" id="LFJN01000017">
    <property type="protein sequence ID" value="KPI38808.1"/>
    <property type="molecule type" value="Genomic_DNA"/>
</dbReference>
<proteinExistence type="inferred from homology"/>
<dbReference type="VEuPathDB" id="FungiDB:AB675_5944"/>
<dbReference type="SUPFAM" id="SSF49785">
    <property type="entry name" value="Galactose-binding domain-like"/>
    <property type="match status" value="1"/>
</dbReference>
<dbReference type="AlphaFoldDB" id="A0A0N0NL61"/>
<dbReference type="RefSeq" id="XP_017998771.1">
    <property type="nucleotide sequence ID" value="XM_018146195.1"/>
</dbReference>
<dbReference type="OrthoDB" id="426386at2759"/>
<protein>
    <recommendedName>
        <fullName evidence="2">NADH:ubiquinone oxidoreductase intermediate-associated protein 30 domain-containing protein</fullName>
    </recommendedName>
</protein>
<accession>A0A0N0NL61</accession>
<comment type="similarity">
    <text evidence="1">Belongs to the CIA30 family.</text>
</comment>
<evidence type="ECO:0000256" key="1">
    <source>
        <dbReference type="ARBA" id="ARBA00007884"/>
    </source>
</evidence>
<evidence type="ECO:0000259" key="2">
    <source>
        <dbReference type="Pfam" id="PF08547"/>
    </source>
</evidence>
<evidence type="ECO:0000313" key="3">
    <source>
        <dbReference type="EMBL" id="KPI38808.1"/>
    </source>
</evidence>
<dbReference type="InterPro" id="IPR039131">
    <property type="entry name" value="NDUFAF1"/>
</dbReference>
<dbReference type="PANTHER" id="PTHR13194:SF19">
    <property type="entry name" value="NAD(P)-BINDING ROSSMANN-FOLD SUPERFAMILY PROTEIN"/>
    <property type="match status" value="1"/>
</dbReference>
<reference evidence="3 4" key="1">
    <citation type="submission" date="2015-06" db="EMBL/GenBank/DDBJ databases">
        <title>Draft genome of the ant-associated black yeast Phialophora attae CBS 131958.</title>
        <authorList>
            <person name="Moreno L.F."/>
            <person name="Stielow B.J."/>
            <person name="de Hoog S."/>
            <person name="Vicente V.A."/>
            <person name="Weiss V.A."/>
            <person name="de Vries M."/>
            <person name="Cruz L.M."/>
            <person name="Souza E.M."/>
        </authorList>
    </citation>
    <scope>NUCLEOTIDE SEQUENCE [LARGE SCALE GENOMIC DNA]</scope>
    <source>
        <strain evidence="3 4">CBS 131958</strain>
    </source>
</reference>
<keyword evidence="4" id="KW-1185">Reference proteome</keyword>